<dbReference type="AlphaFoldDB" id="E4ZGD4"/>
<sequence length="67" mass="7301">MDKTGPKFIQEYMRTEHEGLIFSAGRMLLRSRAHEPASVLASPLAGKGTGGFHGKLSQTHKACMLCL</sequence>
<proteinExistence type="predicted"/>
<keyword evidence="2" id="KW-1185">Reference proteome</keyword>
<protein>
    <submittedName>
        <fullName evidence="1">Uncharacterized protein</fullName>
    </submittedName>
</protein>
<dbReference type="InParanoid" id="E4ZGD4"/>
<dbReference type="Proteomes" id="UP000002668">
    <property type="component" value="Genome"/>
</dbReference>
<dbReference type="EMBL" id="FP929064">
    <property type="protein sequence ID" value="CBX90354.1"/>
    <property type="molecule type" value="Genomic_DNA"/>
</dbReference>
<reference evidence="2" key="1">
    <citation type="journal article" date="2011" name="Nat. Commun.">
        <title>Effector diversification within compartments of the Leptosphaeria maculans genome affected by Repeat-Induced Point mutations.</title>
        <authorList>
            <person name="Rouxel T."/>
            <person name="Grandaubert J."/>
            <person name="Hane J.K."/>
            <person name="Hoede C."/>
            <person name="van de Wouw A.P."/>
            <person name="Couloux A."/>
            <person name="Dominguez V."/>
            <person name="Anthouard V."/>
            <person name="Bally P."/>
            <person name="Bourras S."/>
            <person name="Cozijnsen A.J."/>
            <person name="Ciuffetti L.M."/>
            <person name="Degrave A."/>
            <person name="Dilmaghani A."/>
            <person name="Duret L."/>
            <person name="Fudal I."/>
            <person name="Goodwin S.B."/>
            <person name="Gout L."/>
            <person name="Glaser N."/>
            <person name="Linglin J."/>
            <person name="Kema G.H.J."/>
            <person name="Lapalu N."/>
            <person name="Lawrence C.B."/>
            <person name="May K."/>
            <person name="Meyer M."/>
            <person name="Ollivier B."/>
            <person name="Poulain J."/>
            <person name="Schoch C.L."/>
            <person name="Simon A."/>
            <person name="Spatafora J.W."/>
            <person name="Stachowiak A."/>
            <person name="Turgeon B.G."/>
            <person name="Tyler B.M."/>
            <person name="Vincent D."/>
            <person name="Weissenbach J."/>
            <person name="Amselem J."/>
            <person name="Quesneville H."/>
            <person name="Oliver R.P."/>
            <person name="Wincker P."/>
            <person name="Balesdent M.-H."/>
            <person name="Howlett B.J."/>
        </authorList>
    </citation>
    <scope>NUCLEOTIDE SEQUENCE [LARGE SCALE GENOMIC DNA]</scope>
    <source>
        <strain evidence="2">JN3 / isolate v23.1.3 / race Av1-4-5-6-7-8</strain>
    </source>
</reference>
<evidence type="ECO:0000313" key="2">
    <source>
        <dbReference type="Proteomes" id="UP000002668"/>
    </source>
</evidence>
<name>E4ZGD4_LEPMJ</name>
<dbReference type="HOGENOM" id="CLU_2812841_0_0_1"/>
<dbReference type="VEuPathDB" id="FungiDB:LEMA_uP064800.1"/>
<organism evidence="1 2">
    <name type="scientific">Leptosphaeria maculans (strain JN3 / isolate v23.1.3 / race Av1-4-5-6-7-8)</name>
    <name type="common">Blackleg fungus</name>
    <name type="synonym">Phoma lingam</name>
    <dbReference type="NCBI Taxonomy" id="985895"/>
    <lineage>
        <taxon>Eukaryota</taxon>
        <taxon>Fungi</taxon>
        <taxon>Dikarya</taxon>
        <taxon>Ascomycota</taxon>
        <taxon>Pezizomycotina</taxon>
        <taxon>Dothideomycetes</taxon>
        <taxon>Pleosporomycetidae</taxon>
        <taxon>Pleosporales</taxon>
        <taxon>Pleosporineae</taxon>
        <taxon>Leptosphaeriaceae</taxon>
        <taxon>Plenodomus</taxon>
        <taxon>Plenodomus lingam/Leptosphaeria maculans species complex</taxon>
    </lineage>
</organism>
<gene>
    <name evidence="1" type="ORF">LEMA_uP064800.1</name>
</gene>
<evidence type="ECO:0000313" key="1">
    <source>
        <dbReference type="EMBL" id="CBX90354.1"/>
    </source>
</evidence>
<accession>E4ZGD4</accession>